<comment type="similarity">
    <text evidence="1">Belongs to the LanC-like protein family.</text>
</comment>
<dbReference type="PANTHER" id="PTHR12736">
    <property type="entry name" value="LANC-LIKE PROTEIN"/>
    <property type="match status" value="1"/>
</dbReference>
<comment type="caution">
    <text evidence="3">The sequence shown here is derived from an EMBL/GenBank/DDBJ whole genome shotgun (WGS) entry which is preliminary data.</text>
</comment>
<dbReference type="InterPro" id="IPR020464">
    <property type="entry name" value="LanC-like_prot_euk"/>
</dbReference>
<feature type="binding site" evidence="2">
    <location>
        <position position="279"/>
    </location>
    <ligand>
        <name>Zn(2+)</name>
        <dbReference type="ChEBI" id="CHEBI:29105"/>
    </ligand>
</feature>
<dbReference type="SMART" id="SM01260">
    <property type="entry name" value="LANC_like"/>
    <property type="match status" value="1"/>
</dbReference>
<gene>
    <name evidence="3" type="ORF">DGYR_LOCUS5445</name>
</gene>
<dbReference type="Proteomes" id="UP000549394">
    <property type="component" value="Unassembled WGS sequence"/>
</dbReference>
<dbReference type="GO" id="GO:0031179">
    <property type="term" value="P:peptide modification"/>
    <property type="evidence" value="ECO:0007669"/>
    <property type="project" value="InterPro"/>
</dbReference>
<organism evidence="3 4">
    <name type="scientific">Dimorphilus gyrociliatus</name>
    <dbReference type="NCBI Taxonomy" id="2664684"/>
    <lineage>
        <taxon>Eukaryota</taxon>
        <taxon>Metazoa</taxon>
        <taxon>Spiralia</taxon>
        <taxon>Lophotrochozoa</taxon>
        <taxon>Annelida</taxon>
        <taxon>Polychaeta</taxon>
        <taxon>Polychaeta incertae sedis</taxon>
        <taxon>Dinophilidae</taxon>
        <taxon>Dimorphilus</taxon>
    </lineage>
</organism>
<evidence type="ECO:0000256" key="2">
    <source>
        <dbReference type="PIRSR" id="PIRSR607822-1"/>
    </source>
</evidence>
<name>A0A7I8VKP4_9ANNE</name>
<dbReference type="PANTHER" id="PTHR12736:SF7">
    <property type="entry name" value="LANC-LIKE PROTEIN 3"/>
    <property type="match status" value="1"/>
</dbReference>
<dbReference type="GO" id="GO:0046872">
    <property type="term" value="F:metal ion binding"/>
    <property type="evidence" value="ECO:0007669"/>
    <property type="project" value="UniProtKB-KW"/>
</dbReference>
<dbReference type="Gene3D" id="1.50.10.10">
    <property type="match status" value="1"/>
</dbReference>
<dbReference type="PRINTS" id="PR01950">
    <property type="entry name" value="LANCSUPER"/>
</dbReference>
<keyword evidence="4" id="KW-1185">Reference proteome</keyword>
<dbReference type="OrthoDB" id="10257263at2759"/>
<dbReference type="EMBL" id="CAJFCJ010000007">
    <property type="protein sequence ID" value="CAD5116859.1"/>
    <property type="molecule type" value="Genomic_DNA"/>
</dbReference>
<evidence type="ECO:0000313" key="4">
    <source>
        <dbReference type="Proteomes" id="UP000549394"/>
    </source>
</evidence>
<reference evidence="3 4" key="1">
    <citation type="submission" date="2020-08" db="EMBL/GenBank/DDBJ databases">
        <authorList>
            <person name="Hejnol A."/>
        </authorList>
    </citation>
    <scope>NUCLEOTIDE SEQUENCE [LARGE SCALE GENOMIC DNA]</scope>
</reference>
<sequence>MRDYDPSDRTSLMLDKNYWKSQIISHFKEIIEQMPPIFDNCKGGIYTGCAGVAYMFYYLSERETFSEIRQELLTRARNYAEVALSYSLGKGRDPDHASSFMLDNGGVYVTSALVLESCEEPESREKLVKKYSALSQLVMPQMFLHTGSDELFFGRAGYLCGALLLNRKLPNSVPGKILDDVCNMIIQSGTYYATKHKSPCPLMFAFHGKEYLGASHGLSSILFMLMSCGKWFSENPSKQRIIKECVDFLLSNMQPNGNILPLCQESNDNQLDGELIHWCHGTPGIIYLFAKSWYTWKDERYLRACIIIGELAWRYGLLRKGPGLCHGIAGSGYVFLLLFKLTNDEKYLYRALKFAEFIESDESRETFSRPDNPYSLFEGLAGTVCYLADLIEPATAEFPFFKI</sequence>
<dbReference type="GO" id="GO:0005886">
    <property type="term" value="C:plasma membrane"/>
    <property type="evidence" value="ECO:0007669"/>
    <property type="project" value="TreeGrafter"/>
</dbReference>
<protein>
    <submittedName>
        <fullName evidence="3">DgyrCDS5700</fullName>
    </submittedName>
</protein>
<keyword evidence="2" id="KW-0862">Zinc</keyword>
<dbReference type="AlphaFoldDB" id="A0A7I8VKP4"/>
<dbReference type="InterPro" id="IPR007822">
    <property type="entry name" value="LANC-like"/>
</dbReference>
<feature type="binding site" evidence="2">
    <location>
        <position position="325"/>
    </location>
    <ligand>
        <name>Zn(2+)</name>
        <dbReference type="ChEBI" id="CHEBI:29105"/>
    </ligand>
</feature>
<dbReference type="GO" id="GO:0005975">
    <property type="term" value="P:carbohydrate metabolic process"/>
    <property type="evidence" value="ECO:0007669"/>
    <property type="project" value="InterPro"/>
</dbReference>
<keyword evidence="2" id="KW-0479">Metal-binding</keyword>
<evidence type="ECO:0000313" key="3">
    <source>
        <dbReference type="EMBL" id="CAD5116859.1"/>
    </source>
</evidence>
<dbReference type="InterPro" id="IPR012341">
    <property type="entry name" value="6hp_glycosidase-like_sf"/>
</dbReference>
<dbReference type="PRINTS" id="PR01951">
    <property type="entry name" value="LANCEUKARYTE"/>
</dbReference>
<dbReference type="Pfam" id="PF05147">
    <property type="entry name" value="LANC_like"/>
    <property type="match status" value="1"/>
</dbReference>
<feature type="binding site" evidence="2">
    <location>
        <position position="326"/>
    </location>
    <ligand>
        <name>Zn(2+)</name>
        <dbReference type="ChEBI" id="CHEBI:29105"/>
    </ligand>
</feature>
<accession>A0A7I8VKP4</accession>
<proteinExistence type="inferred from homology"/>
<dbReference type="SUPFAM" id="SSF158745">
    <property type="entry name" value="LanC-like"/>
    <property type="match status" value="1"/>
</dbReference>
<dbReference type="FunFam" id="1.50.10.10:FF:000012">
    <property type="entry name" value="LanC-like protein 3"/>
    <property type="match status" value="1"/>
</dbReference>
<dbReference type="CDD" id="cd04794">
    <property type="entry name" value="euk_LANCL"/>
    <property type="match status" value="1"/>
</dbReference>
<evidence type="ECO:0000256" key="1">
    <source>
        <dbReference type="ARBA" id="ARBA00007179"/>
    </source>
</evidence>